<keyword evidence="4" id="KW-1185">Reference proteome</keyword>
<dbReference type="Pfam" id="PF13489">
    <property type="entry name" value="Methyltransf_23"/>
    <property type="match status" value="1"/>
</dbReference>
<dbReference type="InterPro" id="IPR029063">
    <property type="entry name" value="SAM-dependent_MTases_sf"/>
</dbReference>
<gene>
    <name evidence="3" type="ORF">FIESC28_09103</name>
</gene>
<dbReference type="SUPFAM" id="SSF53335">
    <property type="entry name" value="S-adenosyl-L-methionine-dependent methyltransferases"/>
    <property type="match status" value="1"/>
</dbReference>
<feature type="domain" description="DUF7726" evidence="2">
    <location>
        <begin position="83"/>
        <end position="150"/>
    </location>
</feature>
<evidence type="ECO:0000259" key="2">
    <source>
        <dbReference type="Pfam" id="PF24852"/>
    </source>
</evidence>
<dbReference type="Pfam" id="PF24852">
    <property type="entry name" value="DUF7726"/>
    <property type="match status" value="2"/>
</dbReference>
<name>A0A366R260_9HYPO</name>
<protein>
    <recommendedName>
        <fullName evidence="2">DUF7726 domain-containing protein</fullName>
    </recommendedName>
</protein>
<dbReference type="CDD" id="cd02440">
    <property type="entry name" value="AdoMet_MTases"/>
    <property type="match status" value="1"/>
</dbReference>
<feature type="region of interest" description="Disordered" evidence="1">
    <location>
        <begin position="149"/>
        <end position="193"/>
    </location>
</feature>
<feature type="region of interest" description="Disordered" evidence="1">
    <location>
        <begin position="30"/>
        <end position="55"/>
    </location>
</feature>
<accession>A0A366R260</accession>
<dbReference type="Proteomes" id="UP000253153">
    <property type="component" value="Unassembled WGS sequence"/>
</dbReference>
<dbReference type="OrthoDB" id="2013972at2759"/>
<feature type="compositionally biased region" description="Low complexity" evidence="1">
    <location>
        <begin position="30"/>
        <end position="45"/>
    </location>
</feature>
<evidence type="ECO:0000313" key="4">
    <source>
        <dbReference type="Proteomes" id="UP000253153"/>
    </source>
</evidence>
<dbReference type="RefSeq" id="XP_031012663.1">
    <property type="nucleotide sequence ID" value="XM_031163240.1"/>
</dbReference>
<feature type="domain" description="DUF7726" evidence="2">
    <location>
        <begin position="195"/>
        <end position="264"/>
    </location>
</feature>
<dbReference type="InterPro" id="IPR056143">
    <property type="entry name" value="DUF7726"/>
</dbReference>
<dbReference type="EMBL" id="QKXC01000216">
    <property type="protein sequence ID" value="RBR11219.1"/>
    <property type="molecule type" value="Genomic_DNA"/>
</dbReference>
<organism evidence="3 4">
    <name type="scientific">Fusarium coffeatum</name>
    <dbReference type="NCBI Taxonomy" id="231269"/>
    <lineage>
        <taxon>Eukaryota</taxon>
        <taxon>Fungi</taxon>
        <taxon>Dikarya</taxon>
        <taxon>Ascomycota</taxon>
        <taxon>Pezizomycotina</taxon>
        <taxon>Sordariomycetes</taxon>
        <taxon>Hypocreomycetidae</taxon>
        <taxon>Hypocreales</taxon>
        <taxon>Nectriaceae</taxon>
        <taxon>Fusarium</taxon>
        <taxon>Fusarium incarnatum-equiseti species complex</taxon>
    </lineage>
</organism>
<dbReference type="PANTHER" id="PTHR42339">
    <property type="entry name" value="HISTONE H1"/>
    <property type="match status" value="1"/>
</dbReference>
<feature type="compositionally biased region" description="Polar residues" evidence="1">
    <location>
        <begin position="165"/>
        <end position="174"/>
    </location>
</feature>
<sequence>MAEPRTPLNPAVANAMNALTTSIVRDNLHAANALPKTTPKTTPASGKKRKASETSLEEQIEAYKADLNDVHPTSYFEDDPLPSCASIRTKLNKLFDSGIMTKAEFSRATGANSNSLNNFLKAKGPYGGSGSTVWRNAYDWFKQREVAGLKMPDPKKSQAKKQKNADGTPSSGKTTGPDLPDISDIHLPDEETDEVPIYDDCDEIRRKINAHMTTPGLSQAQFCRNMYASFKVPKGKGIQSKQLSDFRGAKGANAGAKSAVYYGAQPLVADETTQPDDDSLYVEDVQSSTQSISSSILQYRQENGRTYHGYKDGKYNVPNDEQENERLDADVKNVLDIGTGTGIWTIDFADEHPGAEVIGVDLSPSQPSFVPPNVRFIIDDIEEEWQYSTRFDYIHSRMMNSSVADWSNYAAKIYEYTPPTTSPEPSELTFSSNLEPGGYVELQEIDVFATSDDGTLTKSHALHRWAQLLQDASDKLGRPYFHVSGLKAVLEEAGFEDVTEAFFKWPSNPWPKDSKHKELGLWNNENAQFFLEAAAIAPLTRALGWSKEEVTLFVAQTRKEVNDKRIHAYWPIISVYGRKPKDA</sequence>
<evidence type="ECO:0000313" key="3">
    <source>
        <dbReference type="EMBL" id="RBR11219.1"/>
    </source>
</evidence>
<reference evidence="3 4" key="1">
    <citation type="submission" date="2018-06" db="EMBL/GenBank/DDBJ databases">
        <title>Fusarium incarnatum-equiseti species complex species 28.</title>
        <authorList>
            <person name="Gardiner D.M."/>
        </authorList>
    </citation>
    <scope>NUCLEOTIDE SEQUENCE [LARGE SCALE GENOMIC DNA]</scope>
    <source>
        <strain evidence="3 4">FIESC_28</strain>
    </source>
</reference>
<dbReference type="GeneID" id="41998536"/>
<comment type="caution">
    <text evidence="3">The sequence shown here is derived from an EMBL/GenBank/DDBJ whole genome shotgun (WGS) entry which is preliminary data.</text>
</comment>
<dbReference type="Gene3D" id="3.40.50.150">
    <property type="entry name" value="Vaccinia Virus protein VP39"/>
    <property type="match status" value="1"/>
</dbReference>
<dbReference type="AlphaFoldDB" id="A0A366R260"/>
<dbReference type="PANTHER" id="PTHR42339:SF1">
    <property type="entry name" value="HISTONE H1"/>
    <property type="match status" value="1"/>
</dbReference>
<evidence type="ECO:0000256" key="1">
    <source>
        <dbReference type="SAM" id="MobiDB-lite"/>
    </source>
</evidence>
<proteinExistence type="predicted"/>